<feature type="transmembrane region" description="Helical" evidence="1">
    <location>
        <begin position="7"/>
        <end position="29"/>
    </location>
</feature>
<dbReference type="STRING" id="1798689.A3I29_02425"/>
<dbReference type="AlphaFoldDB" id="A0A1F6NBB7"/>
<comment type="caution">
    <text evidence="2">The sequence shown here is derived from an EMBL/GenBank/DDBJ whole genome shotgun (WGS) entry which is preliminary data.</text>
</comment>
<feature type="transmembrane region" description="Helical" evidence="1">
    <location>
        <begin position="79"/>
        <end position="95"/>
    </location>
</feature>
<evidence type="ECO:0000313" key="3">
    <source>
        <dbReference type="Proteomes" id="UP000178726"/>
    </source>
</evidence>
<reference evidence="2 3" key="1">
    <citation type="journal article" date="2016" name="Nat. Commun.">
        <title>Thousands of microbial genomes shed light on interconnected biogeochemical processes in an aquifer system.</title>
        <authorList>
            <person name="Anantharaman K."/>
            <person name="Brown C.T."/>
            <person name="Hug L.A."/>
            <person name="Sharon I."/>
            <person name="Castelle C.J."/>
            <person name="Probst A.J."/>
            <person name="Thomas B.C."/>
            <person name="Singh A."/>
            <person name="Wilkins M.J."/>
            <person name="Karaoz U."/>
            <person name="Brodie E.L."/>
            <person name="Williams K.H."/>
            <person name="Hubbard S.S."/>
            <person name="Banfield J.F."/>
        </authorList>
    </citation>
    <scope>NUCLEOTIDE SEQUENCE [LARGE SCALE GENOMIC DNA]</scope>
</reference>
<dbReference type="Proteomes" id="UP000178726">
    <property type="component" value="Unassembled WGS sequence"/>
</dbReference>
<organism evidence="2 3">
    <name type="scientific">Candidatus Magasanikbacteria bacterium RIFCSPLOWO2_02_FULL_44_11</name>
    <dbReference type="NCBI Taxonomy" id="1798689"/>
    <lineage>
        <taxon>Bacteria</taxon>
        <taxon>Candidatus Magasanikiibacteriota</taxon>
    </lineage>
</organism>
<evidence type="ECO:0000313" key="2">
    <source>
        <dbReference type="EMBL" id="OGH81236.1"/>
    </source>
</evidence>
<feature type="transmembrane region" description="Helical" evidence="1">
    <location>
        <begin position="101"/>
        <end position="120"/>
    </location>
</feature>
<keyword evidence="1" id="KW-0812">Transmembrane</keyword>
<keyword evidence="1" id="KW-0472">Membrane</keyword>
<evidence type="ECO:0000256" key="1">
    <source>
        <dbReference type="SAM" id="Phobius"/>
    </source>
</evidence>
<keyword evidence="1" id="KW-1133">Transmembrane helix</keyword>
<name>A0A1F6NBB7_9BACT</name>
<proteinExistence type="predicted"/>
<accession>A0A1F6NBB7</accession>
<dbReference type="EMBL" id="MFQK01000007">
    <property type="protein sequence ID" value="OGH81236.1"/>
    <property type="molecule type" value="Genomic_DNA"/>
</dbReference>
<sequence>MSLRLYLWIMSLGTFFCWVAWFFVIIKLAPEEAGFMGLMFFYMSLFLAIVGTFSVLGFLFRLLRLKNDQLVFRHVRHTFRQSILIGVFLISLLMLKANEAITWWIVTLLLLLLFLIEAILSTRRKFNNVDYV</sequence>
<protein>
    <submittedName>
        <fullName evidence="2">Uncharacterized protein</fullName>
    </submittedName>
</protein>
<feature type="transmembrane region" description="Helical" evidence="1">
    <location>
        <begin position="35"/>
        <end position="59"/>
    </location>
</feature>
<gene>
    <name evidence="2" type="ORF">A3I29_02425</name>
</gene>